<comment type="caution">
    <text evidence="1">The sequence shown here is derived from an EMBL/GenBank/DDBJ whole genome shotgun (WGS) entry which is preliminary data.</text>
</comment>
<dbReference type="AlphaFoldDB" id="A0A8H6X687"/>
<dbReference type="EMBL" id="JACAZH010000046">
    <property type="protein sequence ID" value="KAF7334759.1"/>
    <property type="molecule type" value="Genomic_DNA"/>
</dbReference>
<proteinExistence type="predicted"/>
<protein>
    <submittedName>
        <fullName evidence="1">Uncharacterized protein</fullName>
    </submittedName>
</protein>
<name>A0A8H6X687_9AGAR</name>
<evidence type="ECO:0000313" key="2">
    <source>
        <dbReference type="Proteomes" id="UP000623467"/>
    </source>
</evidence>
<reference evidence="1" key="1">
    <citation type="submission" date="2020-05" db="EMBL/GenBank/DDBJ databases">
        <title>Mycena genomes resolve the evolution of fungal bioluminescence.</title>
        <authorList>
            <person name="Tsai I.J."/>
        </authorList>
    </citation>
    <scope>NUCLEOTIDE SEQUENCE</scope>
    <source>
        <strain evidence="1">160909Yilan</strain>
    </source>
</reference>
<organism evidence="1 2">
    <name type="scientific">Mycena sanguinolenta</name>
    <dbReference type="NCBI Taxonomy" id="230812"/>
    <lineage>
        <taxon>Eukaryota</taxon>
        <taxon>Fungi</taxon>
        <taxon>Dikarya</taxon>
        <taxon>Basidiomycota</taxon>
        <taxon>Agaricomycotina</taxon>
        <taxon>Agaricomycetes</taxon>
        <taxon>Agaricomycetidae</taxon>
        <taxon>Agaricales</taxon>
        <taxon>Marasmiineae</taxon>
        <taxon>Mycenaceae</taxon>
        <taxon>Mycena</taxon>
    </lineage>
</organism>
<dbReference type="Proteomes" id="UP000623467">
    <property type="component" value="Unassembled WGS sequence"/>
</dbReference>
<keyword evidence="2" id="KW-1185">Reference proteome</keyword>
<sequence>MYGLELRPRRDMARYGAGEPLAPPSRYSPTTPRALLSNSTVQVPRLHIPSPCITVLRHRLHLHMARACVLTAVPVLKAAAAEGRYSDAAGLRARCWRCGSRGALGGLLCEGGWDGMEVGTDEEDVIQRLWIGQCGSAFPMVHHLRPQDADTHQLGILLTNSAYTVGVPPQLGSSPAGALQRHAFFRQFSGRRSEGRT</sequence>
<gene>
    <name evidence="1" type="ORF">MSAN_02374400</name>
</gene>
<accession>A0A8H6X687</accession>
<evidence type="ECO:0000313" key="1">
    <source>
        <dbReference type="EMBL" id="KAF7334759.1"/>
    </source>
</evidence>